<dbReference type="GO" id="GO:0045271">
    <property type="term" value="C:respiratory chain complex I"/>
    <property type="evidence" value="ECO:0007669"/>
    <property type="project" value="InterPro"/>
</dbReference>
<keyword evidence="12" id="KW-1133">Transmembrane helix</keyword>
<sequence length="97" mass="11059">MLGARGLSQLLRAAPALRRSLHVSAPKNGGVTVYRSPPAHPPKKNLIAAELLGGFVWFWIFYRFFNDYEMLTNEWPYPDLSQWSDEELGIPPLDEDD</sequence>
<proteinExistence type="inferred from homology"/>
<keyword evidence="11 12" id="KW-0472">Membrane</keyword>
<comment type="subunit">
    <text evidence="4">Complex I is composed of 45 different subunits.</text>
</comment>
<reference evidence="14" key="1">
    <citation type="submission" date="2025-08" db="UniProtKB">
        <authorList>
            <consortium name="RefSeq"/>
        </authorList>
    </citation>
    <scope>IDENTIFICATION</scope>
    <source>
        <tissue evidence="14">Whole organism</tissue>
    </source>
</reference>
<keyword evidence="6" id="KW-0679">Respiratory chain</keyword>
<comment type="similarity">
    <text evidence="3">Belongs to the complex I NDUFB2 subunit family.</text>
</comment>
<keyword evidence="7" id="KW-0999">Mitochondrion inner membrane</keyword>
<keyword evidence="8" id="KW-0809">Transit peptide</keyword>
<keyword evidence="9" id="KW-0249">Electron transport</keyword>
<evidence type="ECO:0000256" key="5">
    <source>
        <dbReference type="ARBA" id="ARBA00022448"/>
    </source>
</evidence>
<dbReference type="PANTHER" id="PTHR15223">
    <property type="entry name" value="NADH-UBIQUINONE OXIDOREDUCTASE AGGG SUBUNIT"/>
    <property type="match status" value="1"/>
</dbReference>
<dbReference type="PANTHER" id="PTHR15223:SF1">
    <property type="entry name" value="NADH DEHYDROGENASE [UBIQUINONE] 1 BETA SUBCOMPLEX SUBUNIT 2, MITOCHONDRIAL"/>
    <property type="match status" value="1"/>
</dbReference>
<dbReference type="OMA" id="YHIATEP"/>
<evidence type="ECO:0000256" key="9">
    <source>
        <dbReference type="ARBA" id="ARBA00022982"/>
    </source>
</evidence>
<keyword evidence="12" id="KW-0812">Transmembrane</keyword>
<dbReference type="Pfam" id="PF14813">
    <property type="entry name" value="NADH_B2"/>
    <property type="match status" value="1"/>
</dbReference>
<dbReference type="GO" id="GO:0005743">
    <property type="term" value="C:mitochondrial inner membrane"/>
    <property type="evidence" value="ECO:0007669"/>
    <property type="project" value="UniProtKB-SubCell"/>
</dbReference>
<evidence type="ECO:0000256" key="11">
    <source>
        <dbReference type="ARBA" id="ARBA00023136"/>
    </source>
</evidence>
<dbReference type="OrthoDB" id="6241903at2759"/>
<evidence type="ECO:0000256" key="3">
    <source>
        <dbReference type="ARBA" id="ARBA00005923"/>
    </source>
</evidence>
<evidence type="ECO:0000256" key="10">
    <source>
        <dbReference type="ARBA" id="ARBA00023128"/>
    </source>
</evidence>
<evidence type="ECO:0000256" key="4">
    <source>
        <dbReference type="ARBA" id="ARBA00011533"/>
    </source>
</evidence>
<dbReference type="GO" id="GO:0032981">
    <property type="term" value="P:mitochondrial respiratory chain complex I assembly"/>
    <property type="evidence" value="ECO:0007669"/>
    <property type="project" value="TreeGrafter"/>
</dbReference>
<gene>
    <name evidence="14" type="primary">LOC108675104</name>
</gene>
<dbReference type="AlphaFoldDB" id="A0A8B7NXN8"/>
<evidence type="ECO:0000256" key="12">
    <source>
        <dbReference type="SAM" id="Phobius"/>
    </source>
</evidence>
<evidence type="ECO:0000313" key="13">
    <source>
        <dbReference type="Proteomes" id="UP000694843"/>
    </source>
</evidence>
<evidence type="ECO:0000256" key="6">
    <source>
        <dbReference type="ARBA" id="ARBA00022660"/>
    </source>
</evidence>
<comment type="subcellular location">
    <subcellularLocation>
        <location evidence="2">Mitochondrion inner membrane</location>
        <topology evidence="2">Peripheral membrane protein</topology>
        <orientation evidence="2">Matrix side</orientation>
    </subcellularLocation>
</comment>
<evidence type="ECO:0000256" key="8">
    <source>
        <dbReference type="ARBA" id="ARBA00022946"/>
    </source>
</evidence>
<protein>
    <submittedName>
        <fullName evidence="14">NADH dehydrogenase [ubiquinone] 1 beta subcomplex subunit 2, mitochondrial</fullName>
    </submittedName>
</protein>
<keyword evidence="13" id="KW-1185">Reference proteome</keyword>
<feature type="transmembrane region" description="Helical" evidence="12">
    <location>
        <begin position="45"/>
        <end position="65"/>
    </location>
</feature>
<dbReference type="InterPro" id="IPR026627">
    <property type="entry name" value="NDUFB2_animal"/>
</dbReference>
<keyword evidence="10" id="KW-0496">Mitochondrion</keyword>
<evidence type="ECO:0000256" key="1">
    <source>
        <dbReference type="ARBA" id="ARBA00003195"/>
    </source>
</evidence>
<evidence type="ECO:0000256" key="2">
    <source>
        <dbReference type="ARBA" id="ARBA00004443"/>
    </source>
</evidence>
<evidence type="ECO:0000313" key="14">
    <source>
        <dbReference type="RefSeq" id="XP_018018579.1"/>
    </source>
</evidence>
<dbReference type="KEGG" id="hazt:108675104"/>
<accession>A0A8B7NXN8</accession>
<organism evidence="13 14">
    <name type="scientific">Hyalella azteca</name>
    <name type="common">Amphipod</name>
    <dbReference type="NCBI Taxonomy" id="294128"/>
    <lineage>
        <taxon>Eukaryota</taxon>
        <taxon>Metazoa</taxon>
        <taxon>Ecdysozoa</taxon>
        <taxon>Arthropoda</taxon>
        <taxon>Crustacea</taxon>
        <taxon>Multicrustacea</taxon>
        <taxon>Malacostraca</taxon>
        <taxon>Eumalacostraca</taxon>
        <taxon>Peracarida</taxon>
        <taxon>Amphipoda</taxon>
        <taxon>Senticaudata</taxon>
        <taxon>Talitrida</taxon>
        <taxon>Talitroidea</taxon>
        <taxon>Hyalellidae</taxon>
        <taxon>Hyalella</taxon>
    </lineage>
</organism>
<dbReference type="RefSeq" id="XP_018018579.1">
    <property type="nucleotide sequence ID" value="XM_018163090.1"/>
</dbReference>
<evidence type="ECO:0000256" key="7">
    <source>
        <dbReference type="ARBA" id="ARBA00022792"/>
    </source>
</evidence>
<keyword evidence="5" id="KW-0813">Transport</keyword>
<comment type="function">
    <text evidence="1">Accessory subunit of the mitochondrial membrane respiratory chain NADH dehydrogenase (Complex I), that is believed not to be involved in catalysis. Complex I functions in the transfer of electrons from NADH to the respiratory chain. The immediate electron acceptor for the enzyme is believed to be ubiquinone.</text>
</comment>
<name>A0A8B7NXN8_HYAAZ</name>
<dbReference type="GeneID" id="108675104"/>
<dbReference type="Proteomes" id="UP000694843">
    <property type="component" value="Unplaced"/>
</dbReference>